<name>A0A1I8ELS0_WUCBA</name>
<proteinExistence type="predicted"/>
<sequence>MDSSQSASMIGKYKQIRFIKANPVTNIAASIPENSSKPTTCGEEARSFYETLLAEPSTSTVPDIRMTARLERISKRSRKSTKLSNDISKKQDDIRVNFESLFKDAANGDLQGVMDYYCKKAEPSISTVPDTRMTVQLGRINEK</sequence>
<dbReference type="AlphaFoldDB" id="A0A1I8ELS0"/>
<reference evidence="1" key="1">
    <citation type="submission" date="2016-11" db="UniProtKB">
        <authorList>
            <consortium name="WormBaseParasite"/>
        </authorList>
    </citation>
    <scope>IDENTIFICATION</scope>
    <source>
        <strain evidence="1">pt0022</strain>
    </source>
</reference>
<evidence type="ECO:0000313" key="1">
    <source>
        <dbReference type="WBParaSite" id="maker-PairedContig_2996-snap-gene-0.5-mRNA-1"/>
    </source>
</evidence>
<protein>
    <submittedName>
        <fullName evidence="1">Uncharacterized protein</fullName>
    </submittedName>
</protein>
<organism evidence="1">
    <name type="scientific">Wuchereria bancrofti</name>
    <dbReference type="NCBI Taxonomy" id="6293"/>
    <lineage>
        <taxon>Eukaryota</taxon>
        <taxon>Metazoa</taxon>
        <taxon>Ecdysozoa</taxon>
        <taxon>Nematoda</taxon>
        <taxon>Chromadorea</taxon>
        <taxon>Rhabditida</taxon>
        <taxon>Spirurina</taxon>
        <taxon>Spiruromorpha</taxon>
        <taxon>Filarioidea</taxon>
        <taxon>Onchocercidae</taxon>
        <taxon>Wuchereria</taxon>
    </lineage>
</organism>
<dbReference type="WBParaSite" id="maker-PairedContig_2996-snap-gene-0.5-mRNA-1">
    <property type="protein sequence ID" value="maker-PairedContig_2996-snap-gene-0.5-mRNA-1"/>
    <property type="gene ID" value="maker-PairedContig_2996-snap-gene-0.5"/>
</dbReference>
<accession>A0A1I8ELS0</accession>